<dbReference type="InterPro" id="IPR023365">
    <property type="entry name" value="Sortase_dom-sf"/>
</dbReference>
<dbReference type="SUPFAM" id="SSF63817">
    <property type="entry name" value="Sortase"/>
    <property type="match status" value="1"/>
</dbReference>
<keyword evidence="1" id="KW-0378">Hydrolase</keyword>
<keyword evidence="4" id="KW-1185">Reference proteome</keyword>
<proteinExistence type="predicted"/>
<dbReference type="InterPro" id="IPR005754">
    <property type="entry name" value="Sortase"/>
</dbReference>
<organism evidence="3 4">
    <name type="scientific">Ruminococcus difficilis</name>
    <dbReference type="NCBI Taxonomy" id="2763069"/>
    <lineage>
        <taxon>Bacteria</taxon>
        <taxon>Bacillati</taxon>
        <taxon>Bacillota</taxon>
        <taxon>Clostridia</taxon>
        <taxon>Eubacteriales</taxon>
        <taxon>Oscillospiraceae</taxon>
        <taxon>Ruminococcus</taxon>
    </lineage>
</organism>
<dbReference type="NCBIfam" id="TIGR01076">
    <property type="entry name" value="sortase_fam"/>
    <property type="match status" value="1"/>
</dbReference>
<feature type="active site" description="Acyl-thioester intermediate" evidence="2">
    <location>
        <position position="256"/>
    </location>
</feature>
<dbReference type="Proteomes" id="UP000633365">
    <property type="component" value="Unassembled WGS sequence"/>
</dbReference>
<evidence type="ECO:0000313" key="3">
    <source>
        <dbReference type="EMBL" id="MBK6089241.1"/>
    </source>
</evidence>
<protein>
    <submittedName>
        <fullName evidence="3">Class C sortase</fullName>
    </submittedName>
</protein>
<dbReference type="Pfam" id="PF04203">
    <property type="entry name" value="Sortase"/>
    <property type="match status" value="1"/>
</dbReference>
<dbReference type="CDD" id="cd05827">
    <property type="entry name" value="Sortase_C"/>
    <property type="match status" value="1"/>
</dbReference>
<dbReference type="RefSeq" id="WP_201428015.1">
    <property type="nucleotide sequence ID" value="NZ_JAEQMG010000118.1"/>
</dbReference>
<comment type="caution">
    <text evidence="3">The sequence shown here is derived from an EMBL/GenBank/DDBJ whole genome shotgun (WGS) entry which is preliminary data.</text>
</comment>
<dbReference type="Gene3D" id="2.40.260.10">
    <property type="entry name" value="Sortase"/>
    <property type="match status" value="1"/>
</dbReference>
<evidence type="ECO:0000256" key="2">
    <source>
        <dbReference type="PIRSR" id="PIRSR605754-1"/>
    </source>
</evidence>
<dbReference type="AlphaFoldDB" id="A0A934WST3"/>
<evidence type="ECO:0000256" key="1">
    <source>
        <dbReference type="ARBA" id="ARBA00022801"/>
    </source>
</evidence>
<name>A0A934WST3_9FIRM</name>
<sequence>MWKKVLVVIAILMLLTGIGFLLFPPVSNCVGQQNADSLIEKYDKVLDNVITEEDAALKEELGVTADSFEEAREKGEVDEEGYPIDIVTGERTYSYPITFQNDLNRLYEDSKAYNASILYHQGTVDTADFRKAALNLSSYGLSNVYGYLSAPAIDMDLPVYLGASDYMMNFGAAQLYGTSLPIDEKNTNVCIAGHTGYIGRIFFDNIRSLRKGDTISFSNYWETIDYKVIDYKIITPIQTEDFIIQPNRQLITLITCTPAGHGQFNRYIVIAEKE</sequence>
<accession>A0A934WST3</accession>
<dbReference type="GO" id="GO:0016787">
    <property type="term" value="F:hydrolase activity"/>
    <property type="evidence" value="ECO:0007669"/>
    <property type="project" value="UniProtKB-KW"/>
</dbReference>
<evidence type="ECO:0000313" key="4">
    <source>
        <dbReference type="Proteomes" id="UP000633365"/>
    </source>
</evidence>
<feature type="active site" description="Proton donor/acceptor" evidence="2">
    <location>
        <position position="194"/>
    </location>
</feature>
<dbReference type="InterPro" id="IPR042002">
    <property type="entry name" value="Sortase_C"/>
</dbReference>
<gene>
    <name evidence="3" type="ORF">JKK62_11425</name>
</gene>
<reference evidence="3" key="1">
    <citation type="submission" date="2021-01" db="EMBL/GenBank/DDBJ databases">
        <title>Genome public.</title>
        <authorList>
            <person name="Liu C."/>
            <person name="Sun Q."/>
        </authorList>
    </citation>
    <scope>NUCLEOTIDE SEQUENCE</scope>
    <source>
        <strain evidence="3">M6</strain>
    </source>
</reference>
<dbReference type="EMBL" id="JAEQMG010000118">
    <property type="protein sequence ID" value="MBK6089241.1"/>
    <property type="molecule type" value="Genomic_DNA"/>
</dbReference>